<accession>A0A8I0MYP3</accession>
<comment type="caution">
    <text evidence="1">The sequence shown here is derived from an EMBL/GenBank/DDBJ whole genome shotgun (WGS) entry which is preliminary data.</text>
</comment>
<evidence type="ECO:0000313" key="1">
    <source>
        <dbReference type="EMBL" id="MBE0347444.1"/>
    </source>
</evidence>
<sequence length="172" mass="18882">MKIHNQQTKLFMLVSLALLGCSDGDTNNETEMKTASQPVSQIKTNQYEPDPMLLSSTAATSKQLHVKPKFAFKTSSAVTLDLSGNDVFGASLATKTVKVYALKSRVSQYDEQAMVEKSLLATTRFNSAGQLGLNLDVPAHYKTLLISVDGMLENNHLLVPVEKQSTISHQFY</sequence>
<dbReference type="Proteomes" id="UP000660708">
    <property type="component" value="Unassembled WGS sequence"/>
</dbReference>
<evidence type="ECO:0000313" key="2">
    <source>
        <dbReference type="Proteomes" id="UP000660708"/>
    </source>
</evidence>
<organism evidence="1 2">
    <name type="scientific">Pseudoalteromonas peptidolytica F12-50-A1</name>
    <dbReference type="NCBI Taxonomy" id="1315280"/>
    <lineage>
        <taxon>Bacteria</taxon>
        <taxon>Pseudomonadati</taxon>
        <taxon>Pseudomonadota</taxon>
        <taxon>Gammaproteobacteria</taxon>
        <taxon>Alteromonadales</taxon>
        <taxon>Pseudoalteromonadaceae</taxon>
        <taxon>Pseudoalteromonas</taxon>
    </lineage>
</organism>
<dbReference type="EMBL" id="AQHF01000026">
    <property type="protein sequence ID" value="MBE0347444.1"/>
    <property type="molecule type" value="Genomic_DNA"/>
</dbReference>
<reference evidence="1 2" key="1">
    <citation type="submission" date="2015-06" db="EMBL/GenBank/DDBJ databases">
        <title>Genome sequence of Pseudoalteromonas peptidolytica.</title>
        <authorList>
            <person name="Xie B.-B."/>
            <person name="Rong J.-C."/>
            <person name="Qin Q.-L."/>
            <person name="Zhang Y.-Z."/>
        </authorList>
    </citation>
    <scope>NUCLEOTIDE SEQUENCE [LARGE SCALE GENOMIC DNA]</scope>
    <source>
        <strain evidence="1 2">F12-50-A1</strain>
    </source>
</reference>
<protein>
    <recommendedName>
        <fullName evidence="3">Lipoprotein</fullName>
    </recommendedName>
</protein>
<name>A0A8I0MYP3_9GAMM</name>
<dbReference type="PROSITE" id="PS51257">
    <property type="entry name" value="PROKAR_LIPOPROTEIN"/>
    <property type="match status" value="1"/>
</dbReference>
<evidence type="ECO:0008006" key="3">
    <source>
        <dbReference type="Google" id="ProtNLM"/>
    </source>
</evidence>
<proteinExistence type="predicted"/>
<keyword evidence="2" id="KW-1185">Reference proteome</keyword>
<gene>
    <name evidence="1" type="ORF">PPEP_a1901</name>
</gene>
<dbReference type="AlphaFoldDB" id="A0A8I0MYP3"/>